<dbReference type="Proteomes" id="UP001583193">
    <property type="component" value="Unassembled WGS sequence"/>
</dbReference>
<dbReference type="EMBL" id="JAVDPF010000024">
    <property type="protein sequence ID" value="KAL1872545.1"/>
    <property type="molecule type" value="Genomic_DNA"/>
</dbReference>
<name>A0ABR3X9D9_9EURO</name>
<comment type="caution">
    <text evidence="2">The sequence shown here is derived from an EMBL/GenBank/DDBJ whole genome shotgun (WGS) entry which is preliminary data.</text>
</comment>
<evidence type="ECO:0000313" key="3">
    <source>
        <dbReference type="Proteomes" id="UP001583193"/>
    </source>
</evidence>
<organism evidence="2 3">
    <name type="scientific">Paecilomyces lecythidis</name>
    <dbReference type="NCBI Taxonomy" id="3004212"/>
    <lineage>
        <taxon>Eukaryota</taxon>
        <taxon>Fungi</taxon>
        <taxon>Dikarya</taxon>
        <taxon>Ascomycota</taxon>
        <taxon>Pezizomycotina</taxon>
        <taxon>Eurotiomycetes</taxon>
        <taxon>Eurotiomycetidae</taxon>
        <taxon>Eurotiales</taxon>
        <taxon>Thermoascaceae</taxon>
        <taxon>Paecilomyces</taxon>
    </lineage>
</organism>
<dbReference type="SUPFAM" id="SSF55144">
    <property type="entry name" value="LigT-like"/>
    <property type="match status" value="1"/>
</dbReference>
<accession>A0ABR3X9D9</accession>
<evidence type="ECO:0000256" key="1">
    <source>
        <dbReference type="SAM" id="MobiDB-lite"/>
    </source>
</evidence>
<gene>
    <name evidence="2" type="ORF">Plec18167_006663</name>
</gene>
<protein>
    <submittedName>
        <fullName evidence="2">Uncharacterized protein</fullName>
    </submittedName>
</protein>
<proteinExistence type="predicted"/>
<sequence>MARLIKPQLMMDRAGVAVTFVPDDSQAKSTDNDGNGITGDDPFTYHHLRASLQDLALSSGVEIDTCYTTPSAHITIARFVSSHFFDGGGMHASSPPGPISPPTEQFPLSPSGDQNQQRVRKAEQWVELIHGINDELEKQSEDPILKDQLEWVVGQENGLEVQLGYVKFGREAKRAEMVGKAVPLA</sequence>
<evidence type="ECO:0000313" key="2">
    <source>
        <dbReference type="EMBL" id="KAL1872545.1"/>
    </source>
</evidence>
<feature type="compositionally biased region" description="Polar residues" evidence="1">
    <location>
        <begin position="102"/>
        <end position="117"/>
    </location>
</feature>
<feature type="region of interest" description="Disordered" evidence="1">
    <location>
        <begin position="90"/>
        <end position="118"/>
    </location>
</feature>
<dbReference type="InterPro" id="IPR009097">
    <property type="entry name" value="Cyclic_Pdiesterase"/>
</dbReference>
<reference evidence="2 3" key="1">
    <citation type="journal article" date="2024" name="IMA Fungus">
        <title>IMA Genome - F19 : A genome assembly and annotation guide to empower mycologists, including annotated draft genome sequences of Ceratocystis pirilliformis, Diaporthe australafricana, Fusarium ophioides, Paecilomyces lecythidis, and Sporothrix stenoceras.</title>
        <authorList>
            <person name="Aylward J."/>
            <person name="Wilson A.M."/>
            <person name="Visagie C.M."/>
            <person name="Spraker J."/>
            <person name="Barnes I."/>
            <person name="Buitendag C."/>
            <person name="Ceriani C."/>
            <person name="Del Mar Angel L."/>
            <person name="du Plessis D."/>
            <person name="Fuchs T."/>
            <person name="Gasser K."/>
            <person name="Kramer D."/>
            <person name="Li W."/>
            <person name="Munsamy K."/>
            <person name="Piso A."/>
            <person name="Price J.L."/>
            <person name="Sonnekus B."/>
            <person name="Thomas C."/>
            <person name="van der Nest A."/>
            <person name="van Dijk A."/>
            <person name="van Heerden A."/>
            <person name="van Vuuren N."/>
            <person name="Yilmaz N."/>
            <person name="Duong T.A."/>
            <person name="van der Merwe N.A."/>
            <person name="Wingfield M.J."/>
            <person name="Wingfield B.D."/>
        </authorList>
    </citation>
    <scope>NUCLEOTIDE SEQUENCE [LARGE SCALE GENOMIC DNA]</scope>
    <source>
        <strain evidence="2 3">CMW 18167</strain>
    </source>
</reference>
<keyword evidence="3" id="KW-1185">Reference proteome</keyword>